<dbReference type="Gene3D" id="3.40.630.30">
    <property type="match status" value="1"/>
</dbReference>
<keyword evidence="3" id="KW-0808">Transferase</keyword>
<proteinExistence type="predicted"/>
<dbReference type="InterPro" id="IPR016181">
    <property type="entry name" value="Acyl_CoA_acyltransferase"/>
</dbReference>
<name>A0A6L7G3A4_9RHOB</name>
<feature type="region of interest" description="Disordered" evidence="1">
    <location>
        <begin position="1"/>
        <end position="20"/>
    </location>
</feature>
<reference evidence="3 4" key="1">
    <citation type="submission" date="2019-12" db="EMBL/GenBank/DDBJ databases">
        <authorList>
            <person name="Li M."/>
        </authorList>
    </citation>
    <scope>NUCLEOTIDE SEQUENCE [LARGE SCALE GENOMIC DNA]</scope>
    <source>
        <strain evidence="3 4">GBMRC 2024</strain>
    </source>
</reference>
<dbReference type="Pfam" id="PF18014">
    <property type="entry name" value="Acetyltransf_18"/>
    <property type="match status" value="1"/>
</dbReference>
<dbReference type="InterPro" id="IPR000182">
    <property type="entry name" value="GNAT_dom"/>
</dbReference>
<dbReference type="Pfam" id="PF13673">
    <property type="entry name" value="Acetyltransf_10"/>
    <property type="match status" value="1"/>
</dbReference>
<dbReference type="RefSeq" id="WP_160894738.1">
    <property type="nucleotide sequence ID" value="NZ_WUMU01000014.1"/>
</dbReference>
<sequence length="329" mass="35946">MTVDQDPSAIPLPQGSAAQMPPEALSRYRAFMRREAPKVQDDWMQVDIYKATIEALDPSMVNRLHELTVSVFWPHRAPDIELVVGLGTGYVALDEIGRPLSSVMGFCSDPDFAMLGMMVTMPRLQAQGTGGRLLRRVMTDCQGRDLRLSATRQGYRLYESAGFTPVGLVYQHQGIARAIRPPASVPGLSLRPLEPRDMEAVLGLDLHAFGAARRAILDVLLGASEAIVAERGGQIEGFAMMRNFGKGKVIGPLIAEQDDVAMQLAAHFIMAQEGSFLRLDTIVESERFEAFLSAAGMGVYDTVTDMRFGRLRRATTGPVTYGLAMQSLG</sequence>
<feature type="domain" description="N-acetyltransferase" evidence="2">
    <location>
        <begin position="51"/>
        <end position="186"/>
    </location>
</feature>
<dbReference type="InterPro" id="IPR052729">
    <property type="entry name" value="Acyl/Acetyltrans_Enzymes"/>
</dbReference>
<dbReference type="EMBL" id="WUMU01000014">
    <property type="protein sequence ID" value="MXN18605.1"/>
    <property type="molecule type" value="Genomic_DNA"/>
</dbReference>
<organism evidence="3 4">
    <name type="scientific">Pseudooceanicola albus</name>
    <dbReference type="NCBI Taxonomy" id="2692189"/>
    <lineage>
        <taxon>Bacteria</taxon>
        <taxon>Pseudomonadati</taxon>
        <taxon>Pseudomonadota</taxon>
        <taxon>Alphaproteobacteria</taxon>
        <taxon>Rhodobacterales</taxon>
        <taxon>Paracoccaceae</taxon>
        <taxon>Pseudooceanicola</taxon>
    </lineage>
</organism>
<dbReference type="GO" id="GO:0016747">
    <property type="term" value="F:acyltransferase activity, transferring groups other than amino-acyl groups"/>
    <property type="evidence" value="ECO:0007669"/>
    <property type="project" value="InterPro"/>
</dbReference>
<evidence type="ECO:0000259" key="2">
    <source>
        <dbReference type="PROSITE" id="PS51186"/>
    </source>
</evidence>
<dbReference type="AlphaFoldDB" id="A0A6L7G3A4"/>
<evidence type="ECO:0000313" key="4">
    <source>
        <dbReference type="Proteomes" id="UP000477911"/>
    </source>
</evidence>
<dbReference type="SUPFAM" id="SSF55729">
    <property type="entry name" value="Acyl-CoA N-acyltransferases (Nat)"/>
    <property type="match status" value="1"/>
</dbReference>
<gene>
    <name evidence="3" type="ORF">GR170_12215</name>
</gene>
<dbReference type="InterPro" id="IPR041496">
    <property type="entry name" value="YitH/HolE_GNAT"/>
</dbReference>
<comment type="caution">
    <text evidence="3">The sequence shown here is derived from an EMBL/GenBank/DDBJ whole genome shotgun (WGS) entry which is preliminary data.</text>
</comment>
<evidence type="ECO:0000313" key="3">
    <source>
        <dbReference type="EMBL" id="MXN18605.1"/>
    </source>
</evidence>
<keyword evidence="4" id="KW-1185">Reference proteome</keyword>
<evidence type="ECO:0000256" key="1">
    <source>
        <dbReference type="SAM" id="MobiDB-lite"/>
    </source>
</evidence>
<dbReference type="PROSITE" id="PS51186">
    <property type="entry name" value="GNAT"/>
    <property type="match status" value="1"/>
</dbReference>
<dbReference type="Proteomes" id="UP000477911">
    <property type="component" value="Unassembled WGS sequence"/>
</dbReference>
<protein>
    <submittedName>
        <fullName evidence="3">GNAT family N-acetyltransferase</fullName>
    </submittedName>
</protein>
<dbReference type="PANTHER" id="PTHR47237">
    <property type="entry name" value="SLL0310 PROTEIN"/>
    <property type="match status" value="1"/>
</dbReference>
<dbReference type="Gene3D" id="3.40.630.90">
    <property type="match status" value="1"/>
</dbReference>
<dbReference type="PANTHER" id="PTHR47237:SF2">
    <property type="entry name" value="BLL4206 PROTEIN"/>
    <property type="match status" value="1"/>
</dbReference>
<accession>A0A6L7G3A4</accession>